<dbReference type="Gene3D" id="2.130.10.10">
    <property type="entry name" value="YVTN repeat-like/Quinoprotein amine dehydrogenase"/>
    <property type="match status" value="1"/>
</dbReference>
<dbReference type="SMART" id="SM00256">
    <property type="entry name" value="FBOX"/>
    <property type="match status" value="1"/>
</dbReference>
<sequence>MSKRSLSPAPAPTAKRLHTSGASGIHETARKTTLSFNDSLYDELVVCIFSHLSWIDLCAAQATSRNWYRLAADNELWRNLYLNAFGRSRLRGSRGHVTRSDGREVRPLPGWANTKKEAVKDWKWMFRISSNWKKGRCAIEELDENSQSSSRESGLGSSCETLVLLAGSLTITASTQPSDLPTIKLSIFPTINHSLTCESRAGRTPCRLSTLAIDQSPPLLGQLRLAAFLSTGEFTVFSINPAQLSTSFRKLTYVPRRGRPMDSSTLQAVYHHPLLITLSQSFSLSIYDLSDDNVRHTQTLSSFTSFPPTSLVLSTPSPATYKLVLAYTIPVYPAHWSVGATELIISGPSGPPNPLVPPSSFSNSTPTIVEPMCVVSTRTTRALDIPHGWIDEDKLRSMREQWGRKVSRVTDTQTDGKWVVLAPAEAAPSSRIFSTSFISIPDTISTHDTSYLHSTAALQLYRLYLPPLSNSVAASPPKLVFVRSLHGQTGPISSLALADGRCVSLGHNGSLWVWDLEAGTGAEISGPSGSTEDTHSVKRAVAFDERRIVTTEGSRVIMRRFDI</sequence>
<name>A0A8H5HBT5_9AGAR</name>
<dbReference type="InterPro" id="IPR036322">
    <property type="entry name" value="WD40_repeat_dom_sf"/>
</dbReference>
<dbReference type="PANTHER" id="PTHR12874">
    <property type="entry name" value="F-BOX ONLY PROTEIN 48-RELATED"/>
    <property type="match status" value="1"/>
</dbReference>
<dbReference type="InterPro" id="IPR036047">
    <property type="entry name" value="F-box-like_dom_sf"/>
</dbReference>
<dbReference type="OrthoDB" id="3219396at2759"/>
<dbReference type="GO" id="GO:0019005">
    <property type="term" value="C:SCF ubiquitin ligase complex"/>
    <property type="evidence" value="ECO:0007669"/>
    <property type="project" value="TreeGrafter"/>
</dbReference>
<evidence type="ECO:0000313" key="4">
    <source>
        <dbReference type="Proteomes" id="UP000565441"/>
    </source>
</evidence>
<comment type="caution">
    <text evidence="3">The sequence shown here is derived from an EMBL/GenBank/DDBJ whole genome shotgun (WGS) entry which is preliminary data.</text>
</comment>
<dbReference type="InterPro" id="IPR015943">
    <property type="entry name" value="WD40/YVTN_repeat-like_dom_sf"/>
</dbReference>
<keyword evidence="4" id="KW-1185">Reference proteome</keyword>
<dbReference type="GO" id="GO:0031146">
    <property type="term" value="P:SCF-dependent proteasomal ubiquitin-dependent protein catabolic process"/>
    <property type="evidence" value="ECO:0007669"/>
    <property type="project" value="TreeGrafter"/>
</dbReference>
<dbReference type="SUPFAM" id="SSF50978">
    <property type="entry name" value="WD40 repeat-like"/>
    <property type="match status" value="1"/>
</dbReference>
<evidence type="ECO:0000313" key="3">
    <source>
        <dbReference type="EMBL" id="KAF5380399.1"/>
    </source>
</evidence>
<dbReference type="Proteomes" id="UP000565441">
    <property type="component" value="Unassembled WGS sequence"/>
</dbReference>
<dbReference type="AlphaFoldDB" id="A0A8H5HBT5"/>
<proteinExistence type="predicted"/>
<reference evidence="3 4" key="1">
    <citation type="journal article" date="2020" name="ISME J.">
        <title>Uncovering the hidden diversity of litter-decomposition mechanisms in mushroom-forming fungi.</title>
        <authorList>
            <person name="Floudas D."/>
            <person name="Bentzer J."/>
            <person name="Ahren D."/>
            <person name="Johansson T."/>
            <person name="Persson P."/>
            <person name="Tunlid A."/>
        </authorList>
    </citation>
    <scope>NUCLEOTIDE SEQUENCE [LARGE SCALE GENOMIC DNA]</scope>
    <source>
        <strain evidence="3 4">CBS 661.87</strain>
    </source>
</reference>
<feature type="region of interest" description="Disordered" evidence="1">
    <location>
        <begin position="1"/>
        <end position="24"/>
    </location>
</feature>
<evidence type="ECO:0000259" key="2">
    <source>
        <dbReference type="SMART" id="SM00256"/>
    </source>
</evidence>
<gene>
    <name evidence="3" type="ORF">D9615_004528</name>
</gene>
<organism evidence="3 4">
    <name type="scientific">Tricholomella constricta</name>
    <dbReference type="NCBI Taxonomy" id="117010"/>
    <lineage>
        <taxon>Eukaryota</taxon>
        <taxon>Fungi</taxon>
        <taxon>Dikarya</taxon>
        <taxon>Basidiomycota</taxon>
        <taxon>Agaricomycotina</taxon>
        <taxon>Agaricomycetes</taxon>
        <taxon>Agaricomycetidae</taxon>
        <taxon>Agaricales</taxon>
        <taxon>Tricholomatineae</taxon>
        <taxon>Lyophyllaceae</taxon>
        <taxon>Tricholomella</taxon>
    </lineage>
</organism>
<feature type="domain" description="F-box" evidence="2">
    <location>
        <begin position="40"/>
        <end position="80"/>
    </location>
</feature>
<protein>
    <recommendedName>
        <fullName evidence="2">F-box domain-containing protein</fullName>
    </recommendedName>
</protein>
<dbReference type="PANTHER" id="PTHR12874:SF9">
    <property type="entry name" value="F-BOX ONLY PROTEIN 48"/>
    <property type="match status" value="1"/>
</dbReference>
<dbReference type="InterPro" id="IPR001810">
    <property type="entry name" value="F-box_dom"/>
</dbReference>
<dbReference type="SUPFAM" id="SSF81383">
    <property type="entry name" value="F-box domain"/>
    <property type="match status" value="1"/>
</dbReference>
<accession>A0A8H5HBT5</accession>
<dbReference type="GO" id="GO:0005737">
    <property type="term" value="C:cytoplasm"/>
    <property type="evidence" value="ECO:0007669"/>
    <property type="project" value="TreeGrafter"/>
</dbReference>
<evidence type="ECO:0000256" key="1">
    <source>
        <dbReference type="SAM" id="MobiDB-lite"/>
    </source>
</evidence>
<dbReference type="Gene3D" id="1.20.1280.50">
    <property type="match status" value="1"/>
</dbReference>
<dbReference type="Pfam" id="PF12937">
    <property type="entry name" value="F-box-like"/>
    <property type="match status" value="1"/>
</dbReference>
<dbReference type="EMBL" id="JAACJP010000013">
    <property type="protein sequence ID" value="KAF5380399.1"/>
    <property type="molecule type" value="Genomic_DNA"/>
</dbReference>